<feature type="region of interest" description="Disordered" evidence="1">
    <location>
        <begin position="100"/>
        <end position="131"/>
    </location>
</feature>
<name>A0A063Y554_9GAMM</name>
<evidence type="ECO:0000256" key="1">
    <source>
        <dbReference type="SAM" id="MobiDB-lite"/>
    </source>
</evidence>
<dbReference type="OrthoDB" id="9992408at2"/>
<protein>
    <submittedName>
        <fullName evidence="3">Uncharacterized protein</fullName>
    </submittedName>
</protein>
<gene>
    <name evidence="3" type="ORF">ADINL_0123</name>
</gene>
<keyword evidence="4" id="KW-1185">Reference proteome</keyword>
<dbReference type="AlphaFoldDB" id="A0A063Y554"/>
<keyword evidence="2" id="KW-0732">Signal</keyword>
<evidence type="ECO:0000313" key="3">
    <source>
        <dbReference type="EMBL" id="KDE41443.1"/>
    </source>
</evidence>
<feature type="compositionally biased region" description="Polar residues" evidence="1">
    <location>
        <begin position="40"/>
        <end position="51"/>
    </location>
</feature>
<reference evidence="3 4" key="1">
    <citation type="journal article" date="2005" name="Int. J. Syst. Evol. Microbiol.">
        <title>Nitrincola lacisaponensis gen. nov., sp. nov., a novel alkaliphilic bacterium isolated from an alkaline, saline lake.</title>
        <authorList>
            <person name="Dimitriu P.A."/>
            <person name="Shukla S.K."/>
            <person name="Conradt J."/>
            <person name="Marquez M.C."/>
            <person name="Ventosa A."/>
            <person name="Maglia A."/>
            <person name="Peyton B.M."/>
            <person name="Pinkart H.C."/>
            <person name="Mormile M.R."/>
        </authorList>
    </citation>
    <scope>NUCLEOTIDE SEQUENCE [LARGE SCALE GENOMIC DNA]</scope>
    <source>
        <strain evidence="3 4">4CA</strain>
    </source>
</reference>
<sequence length="131" mass="14028">MTQQPLQRNRFISVWLTLMLLFAGLSPVHALSQGHAQSGDTAVQSSLSSPCDGQMHTHHAHLPAADEATQAQDSQTHNTFCQGDGCLQCSSCAALASTSPPRAMTALSEQVQHQAQPAKARTSRLERPPKS</sequence>
<proteinExistence type="predicted"/>
<dbReference type="Proteomes" id="UP000027318">
    <property type="component" value="Unassembled WGS sequence"/>
</dbReference>
<accession>A0A063Y554</accession>
<comment type="caution">
    <text evidence="3">The sequence shown here is derived from an EMBL/GenBank/DDBJ whole genome shotgun (WGS) entry which is preliminary data.</text>
</comment>
<evidence type="ECO:0000256" key="2">
    <source>
        <dbReference type="SAM" id="SignalP"/>
    </source>
</evidence>
<feature type="region of interest" description="Disordered" evidence="1">
    <location>
        <begin position="40"/>
        <end position="77"/>
    </location>
</feature>
<dbReference type="RefSeq" id="WP_036542481.1">
    <property type="nucleotide sequence ID" value="NZ_JMSZ01000001.1"/>
</dbReference>
<dbReference type="STRING" id="267850.ADINL_0123"/>
<feature type="chain" id="PRO_5001620160" evidence="2">
    <location>
        <begin position="31"/>
        <end position="131"/>
    </location>
</feature>
<dbReference type="EMBL" id="JMSZ01000001">
    <property type="protein sequence ID" value="KDE41443.1"/>
    <property type="molecule type" value="Genomic_DNA"/>
</dbReference>
<feature type="signal peptide" evidence="2">
    <location>
        <begin position="1"/>
        <end position="30"/>
    </location>
</feature>
<evidence type="ECO:0000313" key="4">
    <source>
        <dbReference type="Proteomes" id="UP000027318"/>
    </source>
</evidence>
<organism evidence="3 4">
    <name type="scientific">Nitrincola lacisaponensis</name>
    <dbReference type="NCBI Taxonomy" id="267850"/>
    <lineage>
        <taxon>Bacteria</taxon>
        <taxon>Pseudomonadati</taxon>
        <taxon>Pseudomonadota</taxon>
        <taxon>Gammaproteobacteria</taxon>
        <taxon>Oceanospirillales</taxon>
        <taxon>Oceanospirillaceae</taxon>
        <taxon>Nitrincola</taxon>
    </lineage>
</organism>